<comment type="caution">
    <text evidence="9">The sequence shown here is derived from an EMBL/GenBank/DDBJ whole genome shotgun (WGS) entry which is preliminary data.</text>
</comment>
<dbReference type="Pfam" id="PF05977">
    <property type="entry name" value="MFS_3"/>
    <property type="match status" value="1"/>
</dbReference>
<sequence length="500" mass="53509">MQNVAAAWLMVAFDPAPLMVALVQTAIALPAFLFGLPAGVYADLLDRRRMLVLTHAWMLAATVALYLLQLSDNLGPLSLLALTFLLGTGSAVSVPAWQASTSDAVPREVLGAAINLNAIAYNAARAVGPALAGAVIATLGVNWVFALNIVLLLLVLLIFIVLYRPEALPPAPPEPLLSAMRSGVRYVRHARQLHAQMLRTLAFISCASGLWALLPLVGHDGMAGGYGLLLGSLGAGAVAGGLLLNRLRPYIRDYGHLATGATLVFVAGMLIAAWVPSAYLVSPALVLAGAAWISFNSTTSAAFQTALPAWVRARALAIFMLSFQGSMAVGGVLWGFIANGLGVSWTLTLAAGLIVFGLFCTRHHALRMGNEAEVTPSAQQWDLDLSAGHEPDAKDGPIAVQIIYQVADEHRDAFCGALQRLGSTRRRDGASHWLLYRDLSRPDQFSERFIVASWGEFLRQRERSTLADRDQEDHIRQFLKADSSPAISHFLVIAQTASTP</sequence>
<proteinExistence type="predicted"/>
<gene>
    <name evidence="9" type="ORF">AYO28_07300</name>
</gene>
<keyword evidence="6 7" id="KW-0472">Membrane</keyword>
<feature type="transmembrane region" description="Helical" evidence="7">
    <location>
        <begin position="256"/>
        <end position="275"/>
    </location>
</feature>
<feature type="transmembrane region" description="Helical" evidence="7">
    <location>
        <begin position="74"/>
        <end position="97"/>
    </location>
</feature>
<dbReference type="InterPro" id="IPR010290">
    <property type="entry name" value="TM_effector"/>
</dbReference>
<evidence type="ECO:0000313" key="10">
    <source>
        <dbReference type="Proteomes" id="UP000077752"/>
    </source>
</evidence>
<accession>A0A177SV14</accession>
<keyword evidence="5 7" id="KW-1133">Transmembrane helix</keyword>
<dbReference type="CDD" id="cd06173">
    <property type="entry name" value="MFS_MefA_like"/>
    <property type="match status" value="1"/>
</dbReference>
<evidence type="ECO:0000256" key="3">
    <source>
        <dbReference type="ARBA" id="ARBA00022475"/>
    </source>
</evidence>
<name>A0A177SV14_PSEPU</name>
<feature type="transmembrane region" description="Helical" evidence="7">
    <location>
        <begin position="343"/>
        <end position="361"/>
    </location>
</feature>
<feature type="transmembrane region" description="Helical" evidence="7">
    <location>
        <begin position="109"/>
        <end position="137"/>
    </location>
</feature>
<evidence type="ECO:0000259" key="8">
    <source>
        <dbReference type="PROSITE" id="PS50850"/>
    </source>
</evidence>
<dbReference type="PROSITE" id="PS50850">
    <property type="entry name" value="MFS"/>
    <property type="match status" value="1"/>
</dbReference>
<dbReference type="Proteomes" id="UP000077752">
    <property type="component" value="Unassembled WGS sequence"/>
</dbReference>
<feature type="transmembrane region" description="Helical" evidence="7">
    <location>
        <begin position="281"/>
        <end position="303"/>
    </location>
</feature>
<organism evidence="9 10">
    <name type="scientific">Pseudomonas putida</name>
    <name type="common">Arthrobacter siderocapsulatus</name>
    <dbReference type="NCBI Taxonomy" id="303"/>
    <lineage>
        <taxon>Bacteria</taxon>
        <taxon>Pseudomonadati</taxon>
        <taxon>Pseudomonadota</taxon>
        <taxon>Gammaproteobacteria</taxon>
        <taxon>Pseudomonadales</taxon>
        <taxon>Pseudomonadaceae</taxon>
        <taxon>Pseudomonas</taxon>
    </lineage>
</organism>
<feature type="transmembrane region" description="Helical" evidence="7">
    <location>
        <begin position="143"/>
        <end position="163"/>
    </location>
</feature>
<reference evidence="9 10" key="1">
    <citation type="submission" date="2016-03" db="EMBL/GenBank/DDBJ databases">
        <title>Draft Genome Assembly of Pseudomonas putida strain CBF10-2.</title>
        <authorList>
            <person name="Iyer R.S."/>
            <person name="Damania A."/>
        </authorList>
    </citation>
    <scope>NUCLEOTIDE SEQUENCE [LARGE SCALE GENOMIC DNA]</scope>
    <source>
        <strain evidence="9 10">CBF10-2</strain>
    </source>
</reference>
<dbReference type="SUPFAM" id="SSF103473">
    <property type="entry name" value="MFS general substrate transporter"/>
    <property type="match status" value="1"/>
</dbReference>
<dbReference type="Gene3D" id="1.20.1250.20">
    <property type="entry name" value="MFS general substrate transporter like domains"/>
    <property type="match status" value="1"/>
</dbReference>
<dbReference type="InterPro" id="IPR020846">
    <property type="entry name" value="MFS_dom"/>
</dbReference>
<feature type="transmembrane region" description="Helical" evidence="7">
    <location>
        <begin position="18"/>
        <end position="38"/>
    </location>
</feature>
<dbReference type="EMBL" id="LUCV01000004">
    <property type="protein sequence ID" value="OAI94826.1"/>
    <property type="molecule type" value="Genomic_DNA"/>
</dbReference>
<dbReference type="InterPro" id="IPR036259">
    <property type="entry name" value="MFS_trans_sf"/>
</dbReference>
<feature type="transmembrane region" description="Helical" evidence="7">
    <location>
        <begin position="223"/>
        <end position="244"/>
    </location>
</feature>
<keyword evidence="3" id="KW-1003">Cell membrane</keyword>
<evidence type="ECO:0000256" key="7">
    <source>
        <dbReference type="SAM" id="Phobius"/>
    </source>
</evidence>
<feature type="transmembrane region" description="Helical" evidence="7">
    <location>
        <begin position="198"/>
        <end position="217"/>
    </location>
</feature>
<evidence type="ECO:0000256" key="4">
    <source>
        <dbReference type="ARBA" id="ARBA00022692"/>
    </source>
</evidence>
<evidence type="ECO:0000256" key="5">
    <source>
        <dbReference type="ARBA" id="ARBA00022989"/>
    </source>
</evidence>
<feature type="transmembrane region" description="Helical" evidence="7">
    <location>
        <begin position="50"/>
        <end position="68"/>
    </location>
</feature>
<evidence type="ECO:0000256" key="6">
    <source>
        <dbReference type="ARBA" id="ARBA00023136"/>
    </source>
</evidence>
<dbReference type="GO" id="GO:0005886">
    <property type="term" value="C:plasma membrane"/>
    <property type="evidence" value="ECO:0007669"/>
    <property type="project" value="UniProtKB-SubCell"/>
</dbReference>
<protein>
    <recommendedName>
        <fullName evidence="8">Major facilitator superfamily (MFS) profile domain-containing protein</fullName>
    </recommendedName>
</protein>
<keyword evidence="2" id="KW-0813">Transport</keyword>
<evidence type="ECO:0000256" key="1">
    <source>
        <dbReference type="ARBA" id="ARBA00004651"/>
    </source>
</evidence>
<comment type="subcellular location">
    <subcellularLocation>
        <location evidence="1">Cell membrane</location>
        <topology evidence="1">Multi-pass membrane protein</topology>
    </subcellularLocation>
</comment>
<feature type="transmembrane region" description="Helical" evidence="7">
    <location>
        <begin position="315"/>
        <end position="337"/>
    </location>
</feature>
<dbReference type="AlphaFoldDB" id="A0A177SV14"/>
<feature type="domain" description="Major facilitator superfamily (MFS) profile" evidence="8">
    <location>
        <begin position="1"/>
        <end position="369"/>
    </location>
</feature>
<evidence type="ECO:0000256" key="2">
    <source>
        <dbReference type="ARBA" id="ARBA00022448"/>
    </source>
</evidence>
<evidence type="ECO:0000313" key="9">
    <source>
        <dbReference type="EMBL" id="OAI94826.1"/>
    </source>
</evidence>
<dbReference type="GO" id="GO:0022857">
    <property type="term" value="F:transmembrane transporter activity"/>
    <property type="evidence" value="ECO:0007669"/>
    <property type="project" value="InterPro"/>
</dbReference>
<dbReference type="PANTHER" id="PTHR23513:SF11">
    <property type="entry name" value="STAPHYLOFERRIN A TRANSPORTER"/>
    <property type="match status" value="1"/>
</dbReference>
<keyword evidence="4 7" id="KW-0812">Transmembrane</keyword>
<dbReference type="PANTHER" id="PTHR23513">
    <property type="entry name" value="INTEGRAL MEMBRANE EFFLUX PROTEIN-RELATED"/>
    <property type="match status" value="1"/>
</dbReference>